<evidence type="ECO:0000256" key="7">
    <source>
        <dbReference type="SAM" id="Phobius"/>
    </source>
</evidence>
<evidence type="ECO:0000259" key="8">
    <source>
        <dbReference type="PROSITE" id="PS50850"/>
    </source>
</evidence>
<dbReference type="Gene3D" id="1.20.1250.20">
    <property type="entry name" value="MFS general substrate transporter like domains"/>
    <property type="match status" value="1"/>
</dbReference>
<organism evidence="9">
    <name type="scientific">Propionibacterium freudenreichii subsp. freudenreichii</name>
    <dbReference type="NCBI Taxonomy" id="66712"/>
    <lineage>
        <taxon>Bacteria</taxon>
        <taxon>Bacillati</taxon>
        <taxon>Actinomycetota</taxon>
        <taxon>Actinomycetes</taxon>
        <taxon>Propionibacteriales</taxon>
        <taxon>Propionibacteriaceae</taxon>
        <taxon>Propionibacterium</taxon>
    </lineage>
</organism>
<gene>
    <name evidence="9" type="ORF">PFCIRM138_00130</name>
</gene>
<keyword evidence="4 7" id="KW-0812">Transmembrane</keyword>
<feature type="transmembrane region" description="Helical" evidence="7">
    <location>
        <begin position="221"/>
        <end position="242"/>
    </location>
</feature>
<dbReference type="KEGG" id="pfre:RM25_1679"/>
<feature type="transmembrane region" description="Helical" evidence="7">
    <location>
        <begin position="384"/>
        <end position="406"/>
    </location>
</feature>
<comment type="subcellular location">
    <subcellularLocation>
        <location evidence="1">Cell membrane</location>
        <topology evidence="1">Multi-pass membrane protein</topology>
    </subcellularLocation>
</comment>
<dbReference type="AlphaFoldDB" id="A0A068VSL1"/>
<feature type="domain" description="Major facilitator superfamily (MFS) profile" evidence="8">
    <location>
        <begin position="38"/>
        <end position="482"/>
    </location>
</feature>
<evidence type="ECO:0000256" key="2">
    <source>
        <dbReference type="ARBA" id="ARBA00022448"/>
    </source>
</evidence>
<feature type="transmembrane region" description="Helical" evidence="7">
    <location>
        <begin position="455"/>
        <end position="475"/>
    </location>
</feature>
<dbReference type="CDD" id="cd17321">
    <property type="entry name" value="MFS_MMR_MDR_like"/>
    <property type="match status" value="1"/>
</dbReference>
<keyword evidence="5 7" id="KW-1133">Transmembrane helix</keyword>
<proteinExistence type="predicted"/>
<dbReference type="InterPro" id="IPR011701">
    <property type="entry name" value="MFS"/>
</dbReference>
<name>A0A068VSL1_PROFF</name>
<feature type="transmembrane region" description="Helical" evidence="7">
    <location>
        <begin position="76"/>
        <end position="97"/>
    </location>
</feature>
<feature type="transmembrane region" description="Helical" evidence="7">
    <location>
        <begin position="163"/>
        <end position="186"/>
    </location>
</feature>
<keyword evidence="6 7" id="KW-0472">Membrane</keyword>
<dbReference type="Pfam" id="PF07690">
    <property type="entry name" value="MFS_1"/>
    <property type="match status" value="1"/>
</dbReference>
<dbReference type="Gene3D" id="1.20.1720.10">
    <property type="entry name" value="Multidrug resistance protein D"/>
    <property type="match status" value="1"/>
</dbReference>
<dbReference type="SUPFAM" id="SSF103473">
    <property type="entry name" value="MFS general substrate transporter"/>
    <property type="match status" value="1"/>
</dbReference>
<dbReference type="GO" id="GO:0022857">
    <property type="term" value="F:transmembrane transporter activity"/>
    <property type="evidence" value="ECO:0007669"/>
    <property type="project" value="InterPro"/>
</dbReference>
<dbReference type="InterPro" id="IPR036259">
    <property type="entry name" value="MFS_trans_sf"/>
</dbReference>
<evidence type="ECO:0000256" key="3">
    <source>
        <dbReference type="ARBA" id="ARBA00022475"/>
    </source>
</evidence>
<feature type="transmembrane region" description="Helical" evidence="7">
    <location>
        <begin position="354"/>
        <end position="372"/>
    </location>
</feature>
<dbReference type="PATRIC" id="fig|66712.6.peg.1710"/>
<dbReference type="InterPro" id="IPR020846">
    <property type="entry name" value="MFS_dom"/>
</dbReference>
<evidence type="ECO:0000256" key="6">
    <source>
        <dbReference type="ARBA" id="ARBA00023136"/>
    </source>
</evidence>
<feature type="transmembrane region" description="Helical" evidence="7">
    <location>
        <begin position="427"/>
        <end position="449"/>
    </location>
</feature>
<dbReference type="PROSITE" id="PS50850">
    <property type="entry name" value="MFS"/>
    <property type="match status" value="1"/>
</dbReference>
<keyword evidence="3" id="KW-1003">Cell membrane</keyword>
<dbReference type="PRINTS" id="PR01036">
    <property type="entry name" value="TCRTETB"/>
</dbReference>
<feature type="transmembrane region" description="Helical" evidence="7">
    <location>
        <begin position="289"/>
        <end position="309"/>
    </location>
</feature>
<evidence type="ECO:0000256" key="4">
    <source>
        <dbReference type="ARBA" id="ARBA00022692"/>
    </source>
</evidence>
<feature type="transmembrane region" description="Helical" evidence="7">
    <location>
        <begin position="129"/>
        <end position="151"/>
    </location>
</feature>
<dbReference type="PANTHER" id="PTHR42718">
    <property type="entry name" value="MAJOR FACILITATOR SUPERFAMILY MULTIDRUG TRANSPORTER MFSC"/>
    <property type="match status" value="1"/>
</dbReference>
<feature type="transmembrane region" description="Helical" evidence="7">
    <location>
        <begin position="192"/>
        <end position="209"/>
    </location>
</feature>
<feature type="transmembrane region" description="Helical" evidence="7">
    <location>
        <begin position="248"/>
        <end position="269"/>
    </location>
</feature>
<accession>A0A068VSL1</accession>
<dbReference type="PANTHER" id="PTHR42718:SF46">
    <property type="entry name" value="BLR6921 PROTEIN"/>
    <property type="match status" value="1"/>
</dbReference>
<evidence type="ECO:0000256" key="5">
    <source>
        <dbReference type="ARBA" id="ARBA00022989"/>
    </source>
</evidence>
<dbReference type="NCBIfam" id="TIGR00711">
    <property type="entry name" value="efflux_EmrB"/>
    <property type="match status" value="1"/>
</dbReference>
<feature type="transmembrane region" description="Helical" evidence="7">
    <location>
        <begin position="104"/>
        <end position="123"/>
    </location>
</feature>
<protein>
    <submittedName>
        <fullName evidence="9">Permease</fullName>
    </submittedName>
</protein>
<evidence type="ECO:0000313" key="9">
    <source>
        <dbReference type="EMBL" id="CEP27193.1"/>
    </source>
</evidence>
<dbReference type="GO" id="GO:0005886">
    <property type="term" value="C:plasma membrane"/>
    <property type="evidence" value="ECO:0007669"/>
    <property type="project" value="UniProtKB-SubCell"/>
</dbReference>
<feature type="transmembrane region" description="Helical" evidence="7">
    <location>
        <begin position="329"/>
        <end position="347"/>
    </location>
</feature>
<dbReference type="EMBL" id="LM676429">
    <property type="protein sequence ID" value="CEP27193.1"/>
    <property type="molecule type" value="Genomic_DNA"/>
</dbReference>
<reference evidence="9" key="1">
    <citation type="submission" date="2014-08" db="EMBL/GenBank/DDBJ databases">
        <authorList>
            <person name="Falentin Helene"/>
        </authorList>
    </citation>
    <scope>NUCLEOTIDE SEQUENCE</scope>
</reference>
<sequence length="488" mass="50863">MPLYSSKEVEQLNWKGVVRGDDRTTTGRVPPTSGQRWVLALTSLGFFMAMMDSMIVTTASTAIRADFGATVGQLQWMLNAYNVAVAAFLLIGVALGARLGYRRMYVVGLIVFVVGSVVAALSPTLDVLIAARVVQGIGASVMTPMSMAILTSAFPAATRGRALGIWSGVGGLALIIGPALGGVIVSTWGWNWIFWINVPIGLVGAYLSWRRLAESHVGGDWPHPLDSVLVVAASGAIVWALSESVTHASMVPPTVVGALGILLAVAFIVHQHRESTPMVPLGLFRSSAFSGGAVATFLLYAAMYGVVFLLPQYLQAVTGASALRAGLELLPWTGTLVVFSPLAGRIVDRLGERLVALVSLLLQAVGYLWLALSLSPGARYSTMVAPLVLSGMGISMAGPALQKAVLGAVDRTQTGIASGVFNMFRQLGGAMGTAIAVMVFTAFGAMAPVGRFAAGFRAAMVASAALVAAGAISALDLQSLRHRPLPTS</sequence>
<feature type="transmembrane region" description="Helical" evidence="7">
    <location>
        <begin position="37"/>
        <end position="56"/>
    </location>
</feature>
<dbReference type="InterPro" id="IPR004638">
    <property type="entry name" value="EmrB-like"/>
</dbReference>
<evidence type="ECO:0000256" key="1">
    <source>
        <dbReference type="ARBA" id="ARBA00004651"/>
    </source>
</evidence>
<keyword evidence="2" id="KW-0813">Transport</keyword>